<gene>
    <name evidence="2" type="ORF">ACFQKD_16385</name>
</gene>
<feature type="compositionally biased region" description="Basic and acidic residues" evidence="1">
    <location>
        <begin position="82"/>
        <end position="92"/>
    </location>
</feature>
<evidence type="ECO:0008006" key="4">
    <source>
        <dbReference type="Google" id="ProtNLM"/>
    </source>
</evidence>
<dbReference type="AlphaFoldDB" id="A0ABD5X4Z6"/>
<evidence type="ECO:0000256" key="1">
    <source>
        <dbReference type="SAM" id="MobiDB-lite"/>
    </source>
</evidence>
<dbReference type="EMBL" id="JBHTAG010000004">
    <property type="protein sequence ID" value="MFC7098884.1"/>
    <property type="molecule type" value="Genomic_DNA"/>
</dbReference>
<evidence type="ECO:0000313" key="3">
    <source>
        <dbReference type="Proteomes" id="UP001596388"/>
    </source>
</evidence>
<reference evidence="2 3" key="1">
    <citation type="journal article" date="2019" name="Int. J. Syst. Evol. Microbiol.">
        <title>The Global Catalogue of Microorganisms (GCM) 10K type strain sequencing project: providing services to taxonomists for standard genome sequencing and annotation.</title>
        <authorList>
            <consortium name="The Broad Institute Genomics Platform"/>
            <consortium name="The Broad Institute Genome Sequencing Center for Infectious Disease"/>
            <person name="Wu L."/>
            <person name="Ma J."/>
        </authorList>
    </citation>
    <scope>NUCLEOTIDE SEQUENCE [LARGE SCALE GENOMIC DNA]</scope>
    <source>
        <strain evidence="2 3">DT55</strain>
    </source>
</reference>
<feature type="region of interest" description="Disordered" evidence="1">
    <location>
        <begin position="82"/>
        <end position="104"/>
    </location>
</feature>
<evidence type="ECO:0000313" key="2">
    <source>
        <dbReference type="EMBL" id="MFC7098884.1"/>
    </source>
</evidence>
<name>A0ABD5X4Z6_9EURY</name>
<dbReference type="RefSeq" id="WP_276239557.1">
    <property type="nucleotide sequence ID" value="NZ_CP119990.1"/>
</dbReference>
<comment type="caution">
    <text evidence="2">The sequence shown here is derived from an EMBL/GenBank/DDBJ whole genome shotgun (WGS) entry which is preliminary data.</text>
</comment>
<dbReference type="GeneID" id="79271528"/>
<sequence length="104" mass="11689">MTDDTTDTRRVPERWLNLLELVIDEGIEREGGIRLAAEELRVDVPLAFGDDAERAEWGFDGSVTVETKGTRGTLAEWYHLHRESLPDPHGNGREPTVATDESED</sequence>
<proteinExistence type="predicted"/>
<organism evidence="2 3">
    <name type="scientific">Halobaculum marinum</name>
    <dbReference type="NCBI Taxonomy" id="3031996"/>
    <lineage>
        <taxon>Archaea</taxon>
        <taxon>Methanobacteriati</taxon>
        <taxon>Methanobacteriota</taxon>
        <taxon>Stenosarchaea group</taxon>
        <taxon>Halobacteria</taxon>
        <taxon>Halobacteriales</taxon>
        <taxon>Haloferacaceae</taxon>
        <taxon>Halobaculum</taxon>
    </lineage>
</organism>
<accession>A0ABD5X4Z6</accession>
<protein>
    <recommendedName>
        <fullName evidence="4">Amphi-Trp domain-containing protein</fullName>
    </recommendedName>
</protein>
<keyword evidence="3" id="KW-1185">Reference proteome</keyword>
<dbReference type="Proteomes" id="UP001596388">
    <property type="component" value="Unassembled WGS sequence"/>
</dbReference>